<organism evidence="2 3">
    <name type="scientific">Xylaria hypoxylon</name>
    <dbReference type="NCBI Taxonomy" id="37992"/>
    <lineage>
        <taxon>Eukaryota</taxon>
        <taxon>Fungi</taxon>
        <taxon>Dikarya</taxon>
        <taxon>Ascomycota</taxon>
        <taxon>Pezizomycotina</taxon>
        <taxon>Sordariomycetes</taxon>
        <taxon>Xylariomycetidae</taxon>
        <taxon>Xylariales</taxon>
        <taxon>Xylariaceae</taxon>
        <taxon>Xylaria</taxon>
    </lineage>
</organism>
<dbReference type="Proteomes" id="UP000297716">
    <property type="component" value="Unassembled WGS sequence"/>
</dbReference>
<keyword evidence="3" id="KW-1185">Reference proteome</keyword>
<evidence type="ECO:0000313" key="2">
    <source>
        <dbReference type="EMBL" id="TGJ79247.1"/>
    </source>
</evidence>
<proteinExistence type="predicted"/>
<sequence length="181" mass="20226">MAPKLRLRTPPFYPLSLNQASPPRIPYTLTFARNRRPSQLQQKLNAVVRRVVGEHTYSSLASFSENSPPSSGDEDEDVSSDYGEDEPTIHHTSTYEPSISSPSSYTSLASLNPYSIDSEDLARHLSLLSPSLSGMKIRPREDRQKQDEAQLARQLDHAHAAVVAEECVALRVLRQQTQLVE</sequence>
<feature type="compositionally biased region" description="Acidic residues" evidence="1">
    <location>
        <begin position="72"/>
        <end position="86"/>
    </location>
</feature>
<protein>
    <submittedName>
        <fullName evidence="2">Uncharacterized protein</fullName>
    </submittedName>
</protein>
<dbReference type="OrthoDB" id="4776514at2759"/>
<comment type="caution">
    <text evidence="2">The sequence shown here is derived from an EMBL/GenBank/DDBJ whole genome shotgun (WGS) entry which is preliminary data.</text>
</comment>
<dbReference type="EMBL" id="SKBN01000303">
    <property type="protein sequence ID" value="TGJ79247.1"/>
    <property type="molecule type" value="Genomic_DNA"/>
</dbReference>
<feature type="compositionally biased region" description="Low complexity" evidence="1">
    <location>
        <begin position="94"/>
        <end position="104"/>
    </location>
</feature>
<evidence type="ECO:0000256" key="1">
    <source>
        <dbReference type="SAM" id="MobiDB-lite"/>
    </source>
</evidence>
<name>A0A4Z0Y8G5_9PEZI</name>
<accession>A0A4Z0Y8G5</accession>
<feature type="region of interest" description="Disordered" evidence="1">
    <location>
        <begin position="60"/>
        <end position="104"/>
    </location>
</feature>
<reference evidence="2 3" key="1">
    <citation type="submission" date="2019-03" db="EMBL/GenBank/DDBJ databases">
        <title>Draft genome sequence of Xylaria hypoxylon DSM 108379, a ubiquitous saprotrophic-parasitic fungi on hardwood.</title>
        <authorList>
            <person name="Buettner E."/>
            <person name="Leonhardt S."/>
            <person name="Gebauer A.M."/>
            <person name="Liers C."/>
            <person name="Hofrichter M."/>
            <person name="Kellner H."/>
        </authorList>
    </citation>
    <scope>NUCLEOTIDE SEQUENCE [LARGE SCALE GENOMIC DNA]</scope>
    <source>
        <strain evidence="2 3">DSM 108379</strain>
    </source>
</reference>
<evidence type="ECO:0000313" key="3">
    <source>
        <dbReference type="Proteomes" id="UP000297716"/>
    </source>
</evidence>
<feature type="region of interest" description="Disordered" evidence="1">
    <location>
        <begin position="1"/>
        <end position="24"/>
    </location>
</feature>
<gene>
    <name evidence="2" type="ORF">E0Z10_g9517</name>
</gene>
<dbReference type="AlphaFoldDB" id="A0A4Z0Y8G5"/>